<dbReference type="EMBL" id="RRYP01003185">
    <property type="protein sequence ID" value="TNV84055.1"/>
    <property type="molecule type" value="Genomic_DNA"/>
</dbReference>
<evidence type="ECO:0000259" key="8">
    <source>
        <dbReference type="PROSITE" id="PS50157"/>
    </source>
</evidence>
<dbReference type="InterPro" id="IPR013087">
    <property type="entry name" value="Znf_C2H2_type"/>
</dbReference>
<evidence type="ECO:0000256" key="7">
    <source>
        <dbReference type="SAM" id="MobiDB-lite"/>
    </source>
</evidence>
<keyword evidence="2" id="KW-0677">Repeat</keyword>
<evidence type="ECO:0000256" key="5">
    <source>
        <dbReference type="ARBA" id="ARBA00023242"/>
    </source>
</evidence>
<name>A0A8J8P1A4_HALGN</name>
<dbReference type="GO" id="GO:0005667">
    <property type="term" value="C:transcription regulator complex"/>
    <property type="evidence" value="ECO:0007669"/>
    <property type="project" value="TreeGrafter"/>
</dbReference>
<dbReference type="OrthoDB" id="654211at2759"/>
<evidence type="ECO:0000313" key="9">
    <source>
        <dbReference type="EMBL" id="TNV84055.1"/>
    </source>
</evidence>
<protein>
    <recommendedName>
        <fullName evidence="8">C2H2-type domain-containing protein</fullName>
    </recommendedName>
</protein>
<evidence type="ECO:0000256" key="2">
    <source>
        <dbReference type="ARBA" id="ARBA00022737"/>
    </source>
</evidence>
<evidence type="ECO:0000256" key="6">
    <source>
        <dbReference type="PROSITE-ProRule" id="PRU00042"/>
    </source>
</evidence>
<dbReference type="PROSITE" id="PS50157">
    <property type="entry name" value="ZINC_FINGER_C2H2_2"/>
    <property type="match status" value="2"/>
</dbReference>
<dbReference type="AlphaFoldDB" id="A0A8J8P1A4"/>
<feature type="region of interest" description="Disordered" evidence="7">
    <location>
        <begin position="431"/>
        <end position="469"/>
    </location>
</feature>
<gene>
    <name evidence="9" type="ORF">FGO68_gene237</name>
</gene>
<dbReference type="Gene3D" id="3.30.160.60">
    <property type="entry name" value="Classic Zinc Finger"/>
    <property type="match status" value="2"/>
</dbReference>
<evidence type="ECO:0000256" key="4">
    <source>
        <dbReference type="ARBA" id="ARBA00022833"/>
    </source>
</evidence>
<dbReference type="InterPro" id="IPR036236">
    <property type="entry name" value="Znf_C2H2_sf"/>
</dbReference>
<dbReference type="PANTHER" id="PTHR14003:SF23">
    <property type="entry name" value="ZINC FINGER PROTEIN 143"/>
    <property type="match status" value="1"/>
</dbReference>
<keyword evidence="1" id="KW-0479">Metal-binding</keyword>
<feature type="compositionally biased region" description="Polar residues" evidence="7">
    <location>
        <begin position="436"/>
        <end position="449"/>
    </location>
</feature>
<evidence type="ECO:0000256" key="1">
    <source>
        <dbReference type="ARBA" id="ARBA00022723"/>
    </source>
</evidence>
<dbReference type="PANTHER" id="PTHR14003">
    <property type="entry name" value="TRANSCRIPTIONAL REPRESSOR PROTEIN YY"/>
    <property type="match status" value="1"/>
</dbReference>
<proteinExistence type="predicted"/>
<accession>A0A8J8P1A4</accession>
<dbReference type="GO" id="GO:0008270">
    <property type="term" value="F:zinc ion binding"/>
    <property type="evidence" value="ECO:0007669"/>
    <property type="project" value="UniProtKB-KW"/>
</dbReference>
<feature type="domain" description="C2H2-type" evidence="8">
    <location>
        <begin position="567"/>
        <end position="596"/>
    </location>
</feature>
<evidence type="ECO:0000256" key="3">
    <source>
        <dbReference type="ARBA" id="ARBA00022771"/>
    </source>
</evidence>
<organism evidence="9 10">
    <name type="scientific">Halteria grandinella</name>
    <dbReference type="NCBI Taxonomy" id="5974"/>
    <lineage>
        <taxon>Eukaryota</taxon>
        <taxon>Sar</taxon>
        <taxon>Alveolata</taxon>
        <taxon>Ciliophora</taxon>
        <taxon>Intramacronucleata</taxon>
        <taxon>Spirotrichea</taxon>
        <taxon>Stichotrichia</taxon>
        <taxon>Sporadotrichida</taxon>
        <taxon>Halteriidae</taxon>
        <taxon>Halteria</taxon>
    </lineage>
</organism>
<dbReference type="GO" id="GO:0000785">
    <property type="term" value="C:chromatin"/>
    <property type="evidence" value="ECO:0007669"/>
    <property type="project" value="TreeGrafter"/>
</dbReference>
<dbReference type="GO" id="GO:0000978">
    <property type="term" value="F:RNA polymerase II cis-regulatory region sequence-specific DNA binding"/>
    <property type="evidence" value="ECO:0007669"/>
    <property type="project" value="TreeGrafter"/>
</dbReference>
<feature type="domain" description="C2H2-type" evidence="8">
    <location>
        <begin position="531"/>
        <end position="566"/>
    </location>
</feature>
<dbReference type="Pfam" id="PF00096">
    <property type="entry name" value="zf-C2H2"/>
    <property type="match status" value="2"/>
</dbReference>
<dbReference type="GO" id="GO:0000981">
    <property type="term" value="F:DNA-binding transcription factor activity, RNA polymerase II-specific"/>
    <property type="evidence" value="ECO:0007669"/>
    <property type="project" value="TreeGrafter"/>
</dbReference>
<keyword evidence="3 6" id="KW-0863">Zinc-finger</keyword>
<sequence length="623" mass="71812">MLGNEQNKSQSWIQASAFTQGLVEQSSANFNIQRPQTGITNLADHTRVGNHQYYNASLAPQLQNFPTLDPVSGTKMSTIHHKTEKQNEQLNSNLTSLEASNFKNSLPIQVLATLPQIKLAAQDRLDEKFNQLKSFGVQGNFPLGQSQDQLCPKMETAQDKFHHLLNKSKQVQISTPVGAKLADQGLNFQNGTISATNQNFQQICLHHNPKFDDHRNISSHNLSLKVDLLKLQFVRPIIEKSNQFNGVAQSGRRQDEINIFSKQNQLIKQDIQFHPQNHYIDNTPEGVLNRGNAYLNRNIEAQKLLQPKQLDENTTIFIQGQTNLISPKYDDQLIKEQQMQNFLPQPIKFAANLSLSHNQGDRFRPFGNYEETSKKTVKFTQFAVNLEEDQPNVGYLKNVVQCGSKRLYKKRKLFEYRDKLHQAVTYAHSKYDSHQSSDLQNQTSQSKSITDSKKKRDFKRRTNFDPSDPLEAQKNKILLRLGLPFTTQIDVQQGADVDLAQYEVNTPVPKLRDFLHVRYLREDRQRWSTALVCEYELIDQRCKCDKIFKKWHNLFDHMRIHAHEKPFQCQESGCGFSFTQKSNLNKHMIIHSRPSHPYIKSIIKTSLIKNPIKLQDQSRDKIA</sequence>
<dbReference type="Proteomes" id="UP000785679">
    <property type="component" value="Unassembled WGS sequence"/>
</dbReference>
<reference evidence="9" key="1">
    <citation type="submission" date="2019-06" db="EMBL/GenBank/DDBJ databases">
        <authorList>
            <person name="Zheng W."/>
        </authorList>
    </citation>
    <scope>NUCLEOTIDE SEQUENCE</scope>
    <source>
        <strain evidence="9">QDHG01</strain>
    </source>
</reference>
<keyword evidence="10" id="KW-1185">Reference proteome</keyword>
<dbReference type="PROSITE" id="PS00028">
    <property type="entry name" value="ZINC_FINGER_C2H2_1"/>
    <property type="match status" value="1"/>
</dbReference>
<keyword evidence="5" id="KW-0539">Nucleus</keyword>
<dbReference type="SUPFAM" id="SSF57667">
    <property type="entry name" value="beta-beta-alpha zinc fingers"/>
    <property type="match status" value="1"/>
</dbReference>
<dbReference type="GO" id="GO:0031519">
    <property type="term" value="C:PcG protein complex"/>
    <property type="evidence" value="ECO:0007669"/>
    <property type="project" value="TreeGrafter"/>
</dbReference>
<keyword evidence="4" id="KW-0862">Zinc</keyword>
<dbReference type="FunFam" id="3.30.160.60:FF:000630">
    <property type="entry name" value="Zinc finger protein 180"/>
    <property type="match status" value="1"/>
</dbReference>
<evidence type="ECO:0000313" key="10">
    <source>
        <dbReference type="Proteomes" id="UP000785679"/>
    </source>
</evidence>
<comment type="caution">
    <text evidence="9">The sequence shown here is derived from an EMBL/GenBank/DDBJ whole genome shotgun (WGS) entry which is preliminary data.</text>
</comment>
<dbReference type="SMART" id="SM00355">
    <property type="entry name" value="ZnF_C2H2"/>
    <property type="match status" value="2"/>
</dbReference>